<reference evidence="2 3" key="1">
    <citation type="submission" date="2016-01" db="EMBL/GenBank/DDBJ databases">
        <title>The new phylogeny of the genus Mycobacterium.</title>
        <authorList>
            <person name="Tarcisio F."/>
            <person name="Conor M."/>
            <person name="Antonella G."/>
            <person name="Elisabetta G."/>
            <person name="Giulia F.S."/>
            <person name="Sara T."/>
            <person name="Anna F."/>
            <person name="Clotilde B."/>
            <person name="Roberto B."/>
            <person name="Veronica D.S."/>
            <person name="Fabio R."/>
            <person name="Monica P."/>
            <person name="Olivier J."/>
            <person name="Enrico T."/>
            <person name="Nicola S."/>
        </authorList>
    </citation>
    <scope>NUCLEOTIDE SEQUENCE [LARGE SCALE GENOMIC DNA]</scope>
    <source>
        <strain evidence="2 3">DSM 43505</strain>
    </source>
</reference>
<dbReference type="SUPFAM" id="SSF51735">
    <property type="entry name" value="NAD(P)-binding Rossmann-fold domains"/>
    <property type="match status" value="1"/>
</dbReference>
<feature type="domain" description="NAD-dependent epimerase/dehydratase" evidence="1">
    <location>
        <begin position="4"/>
        <end position="33"/>
    </location>
</feature>
<organism evidence="2 3">
    <name type="scientific">Mycobacterium gastri</name>
    <dbReference type="NCBI Taxonomy" id="1777"/>
    <lineage>
        <taxon>Bacteria</taxon>
        <taxon>Bacillati</taxon>
        <taxon>Actinomycetota</taxon>
        <taxon>Actinomycetes</taxon>
        <taxon>Mycobacteriales</taxon>
        <taxon>Mycobacteriaceae</taxon>
        <taxon>Mycobacterium</taxon>
    </lineage>
</organism>
<dbReference type="InterPro" id="IPR001509">
    <property type="entry name" value="Epimerase_deHydtase"/>
</dbReference>
<comment type="caution">
    <text evidence="2">The sequence shown here is derived from an EMBL/GenBank/DDBJ whole genome shotgun (WGS) entry which is preliminary data.</text>
</comment>
<accession>A0A1X1VSS4</accession>
<name>A0A1X1VSS4_MYCGS</name>
<sequence length="70" mass="7485">MRFLVTGATGYVGSRLVTALLADGHQVLAAGRSLARLRRLVWLDDVTPLAGALRTSLDILITLTPKVLTV</sequence>
<dbReference type="STRING" id="1777.AWC07_04120"/>
<dbReference type="InterPro" id="IPR036291">
    <property type="entry name" value="NAD(P)-bd_dom_sf"/>
</dbReference>
<dbReference type="Gene3D" id="3.40.50.720">
    <property type="entry name" value="NAD(P)-binding Rossmann-like Domain"/>
    <property type="match status" value="1"/>
</dbReference>
<keyword evidence="3" id="KW-1185">Reference proteome</keyword>
<evidence type="ECO:0000313" key="2">
    <source>
        <dbReference type="EMBL" id="ORV72091.1"/>
    </source>
</evidence>
<dbReference type="EMBL" id="LQOX01000081">
    <property type="protein sequence ID" value="ORV72091.1"/>
    <property type="molecule type" value="Genomic_DNA"/>
</dbReference>
<protein>
    <recommendedName>
        <fullName evidence="1">NAD-dependent epimerase/dehydratase domain-containing protein</fullName>
    </recommendedName>
</protein>
<dbReference type="AlphaFoldDB" id="A0A1X1VSS4"/>
<dbReference type="Proteomes" id="UP000193738">
    <property type="component" value="Unassembled WGS sequence"/>
</dbReference>
<evidence type="ECO:0000313" key="3">
    <source>
        <dbReference type="Proteomes" id="UP000193738"/>
    </source>
</evidence>
<dbReference type="Pfam" id="PF01370">
    <property type="entry name" value="Epimerase"/>
    <property type="match status" value="1"/>
</dbReference>
<gene>
    <name evidence="2" type="ORF">AWC07_04120</name>
</gene>
<proteinExistence type="predicted"/>
<evidence type="ECO:0000259" key="1">
    <source>
        <dbReference type="Pfam" id="PF01370"/>
    </source>
</evidence>